<dbReference type="PROSITE" id="PS01045">
    <property type="entry name" value="SQUALEN_PHYTOEN_SYN_2"/>
    <property type="match status" value="1"/>
</dbReference>
<dbReference type="Gene3D" id="1.10.600.10">
    <property type="entry name" value="Farnesyl Diphosphate Synthase"/>
    <property type="match status" value="1"/>
</dbReference>
<dbReference type="InterPro" id="IPR044843">
    <property type="entry name" value="Trans_IPPS_bact-type"/>
</dbReference>
<dbReference type="InterPro" id="IPR033904">
    <property type="entry name" value="Trans_IPPS_HH"/>
</dbReference>
<keyword evidence="1" id="KW-0808">Transferase</keyword>
<dbReference type="GO" id="GO:0016117">
    <property type="term" value="P:carotenoid biosynthetic process"/>
    <property type="evidence" value="ECO:0007669"/>
    <property type="project" value="UniProtKB-ARBA"/>
</dbReference>
<dbReference type="SFLD" id="SFLDG01212">
    <property type="entry name" value="Phytoene_synthase_like"/>
    <property type="match status" value="1"/>
</dbReference>
<dbReference type="CDD" id="cd00683">
    <property type="entry name" value="Trans_IPPS_HH"/>
    <property type="match status" value="1"/>
</dbReference>
<dbReference type="GO" id="GO:0004311">
    <property type="term" value="F:geranylgeranyl diphosphate synthase activity"/>
    <property type="evidence" value="ECO:0007669"/>
    <property type="project" value="InterPro"/>
</dbReference>
<dbReference type="InterPro" id="IPR008949">
    <property type="entry name" value="Isoprenoid_synthase_dom_sf"/>
</dbReference>
<dbReference type="AlphaFoldDB" id="A0A437PRL3"/>
<sequence>MINLYNKVSVACSKVLTNAYSTSFSSGINCLAKEVHDPVYAIYGFVRVADEIVDTFYGFNQAELFDQFKKDTYQSIEKGISLNPILQAFQEVVNTYKIPLEYIEAFFYSMEVDLSKKDYDQSEYEKYIYGSAEVVGLMCLKVFCKGDDQTFEQLKGEACALGSAFQKINFLRDIKSDFEERGRIYFPGLDYENFMESDKKSIEQDIEKDFKKGLEGIQKLPQNAKKGVMLAYNYYVCLLEKVKKASVEDLKQNRIRVPNWQKLYIYIRLFI</sequence>
<dbReference type="SFLD" id="SFLDG01018">
    <property type="entry name" value="Squalene/Phytoene_Synthase_Lik"/>
    <property type="match status" value="1"/>
</dbReference>
<dbReference type="Pfam" id="PF00494">
    <property type="entry name" value="SQS_PSY"/>
    <property type="match status" value="1"/>
</dbReference>
<proteinExistence type="predicted"/>
<organism evidence="2 3">
    <name type="scientific">Sandaracinomonas limnophila</name>
    <dbReference type="NCBI Taxonomy" id="1862386"/>
    <lineage>
        <taxon>Bacteria</taxon>
        <taxon>Pseudomonadati</taxon>
        <taxon>Bacteroidota</taxon>
        <taxon>Cytophagia</taxon>
        <taxon>Cytophagales</taxon>
        <taxon>Flectobacillaceae</taxon>
        <taxon>Sandaracinomonas</taxon>
    </lineage>
</organism>
<reference evidence="2 3" key="1">
    <citation type="submission" date="2019-01" db="EMBL/GenBank/DDBJ databases">
        <authorList>
            <person name="Chen W.-M."/>
        </authorList>
    </citation>
    <scope>NUCLEOTIDE SEQUENCE [LARGE SCALE GENOMIC DNA]</scope>
    <source>
        <strain evidence="2 3">FSY-15</strain>
    </source>
</reference>
<dbReference type="SFLD" id="SFLDS00005">
    <property type="entry name" value="Isoprenoid_Synthase_Type_I"/>
    <property type="match status" value="1"/>
</dbReference>
<dbReference type="GO" id="GO:0051996">
    <property type="term" value="F:squalene synthase [NAD(P)H] activity"/>
    <property type="evidence" value="ECO:0007669"/>
    <property type="project" value="InterPro"/>
</dbReference>
<protein>
    <submittedName>
        <fullName evidence="2">Phytoene/squalene synthase family protein</fullName>
    </submittedName>
</protein>
<gene>
    <name evidence="2" type="ORF">EOJ36_07635</name>
</gene>
<accession>A0A437PRL3</accession>
<dbReference type="InterPro" id="IPR019845">
    <property type="entry name" value="Squalene/phytoene_synthase_CS"/>
</dbReference>
<keyword evidence="3" id="KW-1185">Reference proteome</keyword>
<dbReference type="Proteomes" id="UP000282832">
    <property type="component" value="Unassembled WGS sequence"/>
</dbReference>
<dbReference type="PANTHER" id="PTHR31480">
    <property type="entry name" value="BIFUNCTIONAL LYCOPENE CYCLASE/PHYTOENE SYNTHASE"/>
    <property type="match status" value="1"/>
</dbReference>
<evidence type="ECO:0000313" key="2">
    <source>
        <dbReference type="EMBL" id="RVU24870.1"/>
    </source>
</evidence>
<dbReference type="SUPFAM" id="SSF48576">
    <property type="entry name" value="Terpenoid synthases"/>
    <property type="match status" value="1"/>
</dbReference>
<dbReference type="EMBL" id="SACY01000003">
    <property type="protein sequence ID" value="RVU24870.1"/>
    <property type="molecule type" value="Genomic_DNA"/>
</dbReference>
<evidence type="ECO:0000313" key="3">
    <source>
        <dbReference type="Proteomes" id="UP000282832"/>
    </source>
</evidence>
<dbReference type="RefSeq" id="WP_127803993.1">
    <property type="nucleotide sequence ID" value="NZ_SACY01000003.1"/>
</dbReference>
<dbReference type="OrthoDB" id="9787280at2"/>
<comment type="caution">
    <text evidence="2">The sequence shown here is derived from an EMBL/GenBank/DDBJ whole genome shotgun (WGS) entry which is preliminary data.</text>
</comment>
<evidence type="ECO:0000256" key="1">
    <source>
        <dbReference type="ARBA" id="ARBA00022679"/>
    </source>
</evidence>
<dbReference type="InterPro" id="IPR002060">
    <property type="entry name" value="Squ/phyt_synthse"/>
</dbReference>
<name>A0A437PRL3_9BACT</name>